<evidence type="ECO:0000256" key="3">
    <source>
        <dbReference type="ARBA" id="ARBA00010281"/>
    </source>
</evidence>
<dbReference type="InterPro" id="IPR001296">
    <property type="entry name" value="Glyco_trans_1"/>
</dbReference>
<dbReference type="NCBIfam" id="NF001898">
    <property type="entry name" value="PRK00654.1-1"/>
    <property type="match status" value="1"/>
</dbReference>
<accession>A0A5R9GC02</accession>
<keyword evidence="5 7" id="KW-0808">Transferase</keyword>
<keyword evidence="6 7" id="KW-0320">Glycogen biosynthesis</keyword>
<dbReference type="InterPro" id="IPR013534">
    <property type="entry name" value="Starch_synth_cat_dom"/>
</dbReference>
<comment type="similarity">
    <text evidence="3 7">Belongs to the glycosyltransferase 1 family. Bacterial/plant glycogen synthase subfamily.</text>
</comment>
<gene>
    <name evidence="7 10" type="primary">glgA</name>
    <name evidence="10" type="ORF">FE782_07410</name>
</gene>
<dbReference type="NCBIfam" id="TIGR02095">
    <property type="entry name" value="glgA"/>
    <property type="match status" value="1"/>
</dbReference>
<dbReference type="PANTHER" id="PTHR45825:SF11">
    <property type="entry name" value="ALPHA AMYLASE DOMAIN-CONTAINING PROTEIN"/>
    <property type="match status" value="1"/>
</dbReference>
<dbReference type="GO" id="GO:0004373">
    <property type="term" value="F:alpha-1,4-glucan glucosyltransferase (UDP-glucose donor) activity"/>
    <property type="evidence" value="ECO:0007669"/>
    <property type="project" value="InterPro"/>
</dbReference>
<dbReference type="HAMAP" id="MF_00484">
    <property type="entry name" value="Glycogen_synth"/>
    <property type="match status" value="1"/>
</dbReference>
<dbReference type="GO" id="GO:0009011">
    <property type="term" value="F:alpha-1,4-glucan glucosyltransferase (ADP-glucose donor) activity"/>
    <property type="evidence" value="ECO:0007669"/>
    <property type="project" value="UniProtKB-UniRule"/>
</dbReference>
<keyword evidence="11" id="KW-1185">Reference proteome</keyword>
<dbReference type="GO" id="GO:0005978">
    <property type="term" value="P:glycogen biosynthetic process"/>
    <property type="evidence" value="ECO:0007669"/>
    <property type="project" value="UniProtKB-UniRule"/>
</dbReference>
<comment type="caution">
    <text evidence="10">The sequence shown here is derived from an EMBL/GenBank/DDBJ whole genome shotgun (WGS) entry which is preliminary data.</text>
</comment>
<evidence type="ECO:0000259" key="9">
    <source>
        <dbReference type="Pfam" id="PF08323"/>
    </source>
</evidence>
<dbReference type="OrthoDB" id="9808590at2"/>
<dbReference type="CDD" id="cd03791">
    <property type="entry name" value="GT5_Glycogen_synthase_DULL1-like"/>
    <property type="match status" value="1"/>
</dbReference>
<evidence type="ECO:0000256" key="1">
    <source>
        <dbReference type="ARBA" id="ARBA00001478"/>
    </source>
</evidence>
<comment type="function">
    <text evidence="2 7">Synthesizes alpha-1,4-glucan chains using ADP-glucose.</text>
</comment>
<comment type="pathway">
    <text evidence="7">Glycan biosynthesis; glycogen biosynthesis.</text>
</comment>
<evidence type="ECO:0000256" key="7">
    <source>
        <dbReference type="HAMAP-Rule" id="MF_00484"/>
    </source>
</evidence>
<dbReference type="NCBIfam" id="NF001899">
    <property type="entry name" value="PRK00654.1-2"/>
    <property type="match status" value="1"/>
</dbReference>
<name>A0A5R9GC02_9BACL</name>
<dbReference type="UniPathway" id="UPA00164"/>
<evidence type="ECO:0000256" key="5">
    <source>
        <dbReference type="ARBA" id="ARBA00022679"/>
    </source>
</evidence>
<evidence type="ECO:0000256" key="4">
    <source>
        <dbReference type="ARBA" id="ARBA00022676"/>
    </source>
</evidence>
<sequence length="475" mass="53190">MIAAEAVPFVKSGGLADVVGSLPKALVAGGADVRVVLPKYEDIPANLLASAEPVAEFTVQVGWRRQYCGVSRLSHEGITYYFLDNEFYFKRPGLYGYGDDGERFAYFCQAALEAIPRLGWKPDVLHCHDWHTALVPVFLRAHYGWNDFYAGVRSVFTIHNLKYQGVFGYGAMRDLLNLGDEHFHANALEFYGNVNYMKGALNYSDFLTTVSPTYAQEIQTPHYGEGLDGTLRHRRDALLGIVNGIDYDALDPSTDPYLPAHYRSSATDDPGKAANKAALQRELGLPVRADAPIVSLVTRLVEQKGIDLISHVLEELLREELQLVVLGAGESRYEKLFRDAAYHHPERMSTNLKFDEGLARRIYAGSDLFLMPSKFEPCGIGQMIAIRYGTAPIVRETGGLVDTVKPYNRYTGEGHGFSFTHYNAHEMLDTIRYALGMYRDEAHWSAIRSNVAAQDFSWTASAKQYLELYDKLISK</sequence>
<dbReference type="Proteomes" id="UP000309676">
    <property type="component" value="Unassembled WGS sequence"/>
</dbReference>
<evidence type="ECO:0000313" key="10">
    <source>
        <dbReference type="EMBL" id="TLS53281.1"/>
    </source>
</evidence>
<dbReference type="SUPFAM" id="SSF53756">
    <property type="entry name" value="UDP-Glycosyltransferase/glycogen phosphorylase"/>
    <property type="match status" value="1"/>
</dbReference>
<evidence type="ECO:0000256" key="6">
    <source>
        <dbReference type="ARBA" id="ARBA00023056"/>
    </source>
</evidence>
<dbReference type="Pfam" id="PF00534">
    <property type="entry name" value="Glycos_transf_1"/>
    <property type="match status" value="1"/>
</dbReference>
<dbReference type="RefSeq" id="WP_138193521.1">
    <property type="nucleotide sequence ID" value="NZ_VCIW01000003.1"/>
</dbReference>
<dbReference type="AlphaFoldDB" id="A0A5R9GC02"/>
<feature type="binding site" evidence="7">
    <location>
        <position position="11"/>
    </location>
    <ligand>
        <name>ADP-alpha-D-glucose</name>
        <dbReference type="ChEBI" id="CHEBI:57498"/>
    </ligand>
</feature>
<evidence type="ECO:0000313" key="11">
    <source>
        <dbReference type="Proteomes" id="UP000309676"/>
    </source>
</evidence>
<dbReference type="EMBL" id="VCIW01000003">
    <property type="protein sequence ID" value="TLS53281.1"/>
    <property type="molecule type" value="Genomic_DNA"/>
</dbReference>
<dbReference type="Pfam" id="PF08323">
    <property type="entry name" value="Glyco_transf_5"/>
    <property type="match status" value="1"/>
</dbReference>
<feature type="domain" description="Glycosyl transferase family 1" evidence="8">
    <location>
        <begin position="289"/>
        <end position="439"/>
    </location>
</feature>
<protein>
    <recommendedName>
        <fullName evidence="7">Glycogen synthase</fullName>
        <ecNumber evidence="7">2.4.1.21</ecNumber>
    </recommendedName>
    <alternativeName>
        <fullName evidence="7">Starch [bacterial glycogen] synthase</fullName>
    </alternativeName>
</protein>
<evidence type="ECO:0000259" key="8">
    <source>
        <dbReference type="Pfam" id="PF00534"/>
    </source>
</evidence>
<feature type="domain" description="Starch synthase catalytic" evidence="9">
    <location>
        <begin position="1"/>
        <end position="233"/>
    </location>
</feature>
<organism evidence="10 11">
    <name type="scientific">Paenibacillus antri</name>
    <dbReference type="NCBI Taxonomy" id="2582848"/>
    <lineage>
        <taxon>Bacteria</taxon>
        <taxon>Bacillati</taxon>
        <taxon>Bacillota</taxon>
        <taxon>Bacilli</taxon>
        <taxon>Bacillales</taxon>
        <taxon>Paenibacillaceae</taxon>
        <taxon>Paenibacillus</taxon>
    </lineage>
</organism>
<dbReference type="InterPro" id="IPR011835">
    <property type="entry name" value="GS/SS"/>
</dbReference>
<dbReference type="PANTHER" id="PTHR45825">
    <property type="entry name" value="GRANULE-BOUND STARCH SYNTHASE 1, CHLOROPLASTIC/AMYLOPLASTIC"/>
    <property type="match status" value="1"/>
</dbReference>
<reference evidence="10 11" key="1">
    <citation type="submission" date="2019-05" db="EMBL/GenBank/DDBJ databases">
        <authorList>
            <person name="Narsing Rao M.P."/>
            <person name="Li W.J."/>
        </authorList>
    </citation>
    <scope>NUCLEOTIDE SEQUENCE [LARGE SCALE GENOMIC DNA]</scope>
    <source>
        <strain evidence="10 11">SYSU_K30003</strain>
    </source>
</reference>
<keyword evidence="4 7" id="KW-0328">Glycosyltransferase</keyword>
<dbReference type="Gene3D" id="3.40.50.2000">
    <property type="entry name" value="Glycogen Phosphorylase B"/>
    <property type="match status" value="2"/>
</dbReference>
<proteinExistence type="inferred from homology"/>
<evidence type="ECO:0000256" key="2">
    <source>
        <dbReference type="ARBA" id="ARBA00002764"/>
    </source>
</evidence>
<dbReference type="EC" id="2.4.1.21" evidence="7"/>
<comment type="catalytic activity">
    <reaction evidence="1 7">
        <text>[(1-&gt;4)-alpha-D-glucosyl](n) + ADP-alpha-D-glucose = [(1-&gt;4)-alpha-D-glucosyl](n+1) + ADP + H(+)</text>
        <dbReference type="Rhea" id="RHEA:18189"/>
        <dbReference type="Rhea" id="RHEA-COMP:9584"/>
        <dbReference type="Rhea" id="RHEA-COMP:9587"/>
        <dbReference type="ChEBI" id="CHEBI:15378"/>
        <dbReference type="ChEBI" id="CHEBI:15444"/>
        <dbReference type="ChEBI" id="CHEBI:57498"/>
        <dbReference type="ChEBI" id="CHEBI:456216"/>
        <dbReference type="EC" id="2.4.1.21"/>
    </reaction>
</comment>